<dbReference type="AlphaFoldDB" id="A0A7W1T5B9"/>
<dbReference type="EMBL" id="JABJVM010000004">
    <property type="protein sequence ID" value="MBA3925783.1"/>
    <property type="molecule type" value="Genomic_DNA"/>
</dbReference>
<proteinExistence type="predicted"/>
<organism evidence="2 3">
    <name type="scientific">Listeria rustica</name>
    <dbReference type="NCBI Taxonomy" id="2713503"/>
    <lineage>
        <taxon>Bacteria</taxon>
        <taxon>Bacillati</taxon>
        <taxon>Bacillota</taxon>
        <taxon>Bacilli</taxon>
        <taxon>Bacillales</taxon>
        <taxon>Listeriaceae</taxon>
        <taxon>Listeria</taxon>
    </lineage>
</organism>
<dbReference type="RefSeq" id="WP_181676001.1">
    <property type="nucleotide sequence ID" value="NZ_JABJVM010000004.1"/>
</dbReference>
<sequence>MLLIVVVCALLFFLPNLTDRKWKKSDNQEQTDAEIKDWIHRNNQGPHM</sequence>
<reference evidence="2 3" key="1">
    <citation type="submission" date="2020-05" db="EMBL/GenBank/DDBJ databases">
        <authorList>
            <person name="Carlin C.R."/>
        </authorList>
    </citation>
    <scope>NUCLEOTIDE SEQUENCE [LARGE SCALE GENOMIC DNA]</scope>
    <source>
        <strain evidence="2 3">FSL W9-0585</strain>
    </source>
</reference>
<feature type="compositionally biased region" description="Basic and acidic residues" evidence="1">
    <location>
        <begin position="23"/>
        <end position="40"/>
    </location>
</feature>
<name>A0A7W1T5B9_9LIST</name>
<keyword evidence="3" id="KW-1185">Reference proteome</keyword>
<evidence type="ECO:0000313" key="2">
    <source>
        <dbReference type="EMBL" id="MBA3925783.1"/>
    </source>
</evidence>
<feature type="region of interest" description="Disordered" evidence="1">
    <location>
        <begin position="23"/>
        <end position="48"/>
    </location>
</feature>
<reference evidence="2 3" key="2">
    <citation type="submission" date="2020-08" db="EMBL/GenBank/DDBJ databases">
        <title>Listeria ohnekaius sp. nov. and Listeria portnoyii sp. nov. isolated from non-agricultural and natural environments.</title>
        <authorList>
            <person name="Weller D."/>
            <person name="Belias A.M."/>
            <person name="Liao J."/>
            <person name="Guo S."/>
            <person name="Orsi R.H."/>
            <person name="Wiedmann M."/>
        </authorList>
    </citation>
    <scope>NUCLEOTIDE SEQUENCE [LARGE SCALE GENOMIC DNA]</scope>
    <source>
        <strain evidence="2 3">FSL W9-0585</strain>
    </source>
</reference>
<gene>
    <name evidence="2" type="ORF">HPK16_05480</name>
</gene>
<dbReference type="Proteomes" id="UP000548787">
    <property type="component" value="Unassembled WGS sequence"/>
</dbReference>
<evidence type="ECO:0000256" key="1">
    <source>
        <dbReference type="SAM" id="MobiDB-lite"/>
    </source>
</evidence>
<evidence type="ECO:0000313" key="3">
    <source>
        <dbReference type="Proteomes" id="UP000548787"/>
    </source>
</evidence>
<comment type="caution">
    <text evidence="2">The sequence shown here is derived from an EMBL/GenBank/DDBJ whole genome shotgun (WGS) entry which is preliminary data.</text>
</comment>
<accession>A0A7W1T5B9</accession>
<protein>
    <submittedName>
        <fullName evidence="2">Uncharacterized protein</fullName>
    </submittedName>
</protein>